<gene>
    <name evidence="1" type="ORF">ACFSCX_13000</name>
</gene>
<sequence length="54" mass="6263">MRLILLFTTILFILSGCNTGYTSLEEAVQSHWKTPIKVINQDDNNQLVYYLDQT</sequence>
<dbReference type="EMBL" id="JBHUEM010000020">
    <property type="protein sequence ID" value="MFD1737472.1"/>
    <property type="molecule type" value="Genomic_DNA"/>
</dbReference>
<keyword evidence="2" id="KW-1185">Reference proteome</keyword>
<name>A0ABW4LSH7_9BACI</name>
<dbReference type="PROSITE" id="PS51257">
    <property type="entry name" value="PROKAR_LIPOPROTEIN"/>
    <property type="match status" value="1"/>
</dbReference>
<dbReference type="RefSeq" id="WP_377928680.1">
    <property type="nucleotide sequence ID" value="NZ_JBHUEM010000020.1"/>
</dbReference>
<proteinExistence type="predicted"/>
<reference evidence="2" key="1">
    <citation type="journal article" date="2019" name="Int. J. Syst. Evol. Microbiol.">
        <title>The Global Catalogue of Microorganisms (GCM) 10K type strain sequencing project: providing services to taxonomists for standard genome sequencing and annotation.</title>
        <authorList>
            <consortium name="The Broad Institute Genomics Platform"/>
            <consortium name="The Broad Institute Genome Sequencing Center for Infectious Disease"/>
            <person name="Wu L."/>
            <person name="Ma J."/>
        </authorList>
    </citation>
    <scope>NUCLEOTIDE SEQUENCE [LARGE SCALE GENOMIC DNA]</scope>
    <source>
        <strain evidence="2">CCUG 49339</strain>
    </source>
</reference>
<evidence type="ECO:0000313" key="2">
    <source>
        <dbReference type="Proteomes" id="UP001597214"/>
    </source>
</evidence>
<accession>A0ABW4LSH7</accession>
<organism evidence="1 2">
    <name type="scientific">Bacillus salitolerans</name>
    <dbReference type="NCBI Taxonomy" id="1437434"/>
    <lineage>
        <taxon>Bacteria</taxon>
        <taxon>Bacillati</taxon>
        <taxon>Bacillota</taxon>
        <taxon>Bacilli</taxon>
        <taxon>Bacillales</taxon>
        <taxon>Bacillaceae</taxon>
        <taxon>Bacillus</taxon>
    </lineage>
</organism>
<comment type="caution">
    <text evidence="1">The sequence shown here is derived from an EMBL/GenBank/DDBJ whole genome shotgun (WGS) entry which is preliminary data.</text>
</comment>
<protein>
    <submittedName>
        <fullName evidence="1">Uncharacterized protein</fullName>
    </submittedName>
</protein>
<evidence type="ECO:0000313" key="1">
    <source>
        <dbReference type="EMBL" id="MFD1737472.1"/>
    </source>
</evidence>
<dbReference type="Proteomes" id="UP001597214">
    <property type="component" value="Unassembled WGS sequence"/>
</dbReference>